<dbReference type="InterPro" id="IPR039422">
    <property type="entry name" value="MarR/SlyA-like"/>
</dbReference>
<evidence type="ECO:0000256" key="1">
    <source>
        <dbReference type="ARBA" id="ARBA00023015"/>
    </source>
</evidence>
<dbReference type="GO" id="GO:0003677">
    <property type="term" value="F:DNA binding"/>
    <property type="evidence" value="ECO:0007669"/>
    <property type="project" value="UniProtKB-KW"/>
</dbReference>
<dbReference type="PANTHER" id="PTHR33164:SF43">
    <property type="entry name" value="HTH-TYPE TRANSCRIPTIONAL REPRESSOR YETL"/>
    <property type="match status" value="1"/>
</dbReference>
<dbReference type="SMART" id="SM00347">
    <property type="entry name" value="HTH_MARR"/>
    <property type="match status" value="1"/>
</dbReference>
<evidence type="ECO:0000256" key="2">
    <source>
        <dbReference type="ARBA" id="ARBA00023125"/>
    </source>
</evidence>
<dbReference type="InterPro" id="IPR036388">
    <property type="entry name" value="WH-like_DNA-bd_sf"/>
</dbReference>
<dbReference type="PROSITE" id="PS50995">
    <property type="entry name" value="HTH_MARR_2"/>
    <property type="match status" value="1"/>
</dbReference>
<evidence type="ECO:0000259" key="4">
    <source>
        <dbReference type="PROSITE" id="PS50995"/>
    </source>
</evidence>
<dbReference type="RefSeq" id="WP_016182730.1">
    <property type="nucleotide sequence ID" value="NZ_JXKI01000014.1"/>
</dbReference>
<dbReference type="STRING" id="1121865.OMW_00567"/>
<dbReference type="AlphaFoldDB" id="S0KZ05"/>
<feature type="domain" description="HTH marR-type" evidence="4">
    <location>
        <begin position="3"/>
        <end position="134"/>
    </location>
</feature>
<dbReference type="GO" id="GO:0003700">
    <property type="term" value="F:DNA-binding transcription factor activity"/>
    <property type="evidence" value="ECO:0007669"/>
    <property type="project" value="InterPro"/>
</dbReference>
<dbReference type="InterPro" id="IPR055166">
    <property type="entry name" value="Transc_reg_Sar_Rot_HTH"/>
</dbReference>
<protein>
    <recommendedName>
        <fullName evidence="4">HTH marR-type domain-containing protein</fullName>
    </recommendedName>
</protein>
<sequence>METNYLFKWVSMINHQKMMMDELSKILQRQYDIGINEFYVLFVLSQSPERQMRLSDLIQQISLSQSAMSRLIGRLEAKNPTIIMRKNNNHDKRSMLIQLTNHGLKVTQQAIEEVNYFLVNRVGELNFSKDDLQA</sequence>
<dbReference type="Proteomes" id="UP000014113">
    <property type="component" value="Unassembled WGS sequence"/>
</dbReference>
<gene>
    <name evidence="5" type="ORF">I568_01165</name>
</gene>
<keyword evidence="1" id="KW-0805">Transcription regulation</keyword>
<dbReference type="Pfam" id="PF22381">
    <property type="entry name" value="Staph_reg_Sar_Rot"/>
    <property type="match status" value="1"/>
</dbReference>
<evidence type="ECO:0000313" key="6">
    <source>
        <dbReference type="Proteomes" id="UP000014113"/>
    </source>
</evidence>
<dbReference type="eggNOG" id="COG1846">
    <property type="taxonomic scope" value="Bacteria"/>
</dbReference>
<keyword evidence="2" id="KW-0238">DNA-binding</keyword>
<dbReference type="GO" id="GO:0006950">
    <property type="term" value="P:response to stress"/>
    <property type="evidence" value="ECO:0007669"/>
    <property type="project" value="TreeGrafter"/>
</dbReference>
<comment type="caution">
    <text evidence="5">The sequence shown here is derived from an EMBL/GenBank/DDBJ whole genome shotgun (WGS) entry which is preliminary data.</text>
</comment>
<evidence type="ECO:0000256" key="3">
    <source>
        <dbReference type="ARBA" id="ARBA00023163"/>
    </source>
</evidence>
<dbReference type="OrthoDB" id="5195026at2"/>
<name>S0KZ05_9ENTE</name>
<accession>S0KZ05</accession>
<dbReference type="SUPFAM" id="SSF46785">
    <property type="entry name" value="Winged helix' DNA-binding domain"/>
    <property type="match status" value="1"/>
</dbReference>
<reference evidence="5 6" key="1">
    <citation type="submission" date="2013-03" db="EMBL/GenBank/DDBJ databases">
        <title>The Genome Sequence of Enterococcus columbae ATCC_51263 (PacBio/Illumina hybrid assembly).</title>
        <authorList>
            <consortium name="The Broad Institute Genomics Platform"/>
            <consortium name="The Broad Institute Genome Sequencing Center for Infectious Disease"/>
            <person name="Earl A."/>
            <person name="Russ C."/>
            <person name="Gilmore M."/>
            <person name="Surin D."/>
            <person name="Walker B."/>
            <person name="Young S."/>
            <person name="Zeng Q."/>
            <person name="Gargeya S."/>
            <person name="Fitzgerald M."/>
            <person name="Haas B."/>
            <person name="Abouelleil A."/>
            <person name="Allen A.W."/>
            <person name="Alvarado L."/>
            <person name="Arachchi H.M."/>
            <person name="Berlin A.M."/>
            <person name="Chapman S.B."/>
            <person name="Gainer-Dewar J."/>
            <person name="Goldberg J."/>
            <person name="Griggs A."/>
            <person name="Gujja S."/>
            <person name="Hansen M."/>
            <person name="Howarth C."/>
            <person name="Imamovic A."/>
            <person name="Ireland A."/>
            <person name="Larimer J."/>
            <person name="McCowan C."/>
            <person name="Murphy C."/>
            <person name="Pearson M."/>
            <person name="Poon T.W."/>
            <person name="Priest M."/>
            <person name="Roberts A."/>
            <person name="Saif S."/>
            <person name="Shea T."/>
            <person name="Sisk P."/>
            <person name="Sykes S."/>
            <person name="Wortman J."/>
            <person name="Nusbaum C."/>
            <person name="Birren B."/>
        </authorList>
    </citation>
    <scope>NUCLEOTIDE SEQUENCE [LARGE SCALE GENOMIC DNA]</scope>
    <source>
        <strain evidence="5 6">ATCC 51263</strain>
    </source>
</reference>
<dbReference type="PANTHER" id="PTHR33164">
    <property type="entry name" value="TRANSCRIPTIONAL REGULATOR, MARR FAMILY"/>
    <property type="match status" value="1"/>
</dbReference>
<keyword evidence="6" id="KW-1185">Reference proteome</keyword>
<evidence type="ECO:0000313" key="5">
    <source>
        <dbReference type="EMBL" id="EOW84669.1"/>
    </source>
</evidence>
<keyword evidence="3" id="KW-0804">Transcription</keyword>
<dbReference type="InterPro" id="IPR036390">
    <property type="entry name" value="WH_DNA-bd_sf"/>
</dbReference>
<dbReference type="PATRIC" id="fig|1121865.3.peg.561"/>
<organism evidence="5 6">
    <name type="scientific">Enterococcus columbae DSM 7374 = ATCC 51263</name>
    <dbReference type="NCBI Taxonomy" id="1121865"/>
    <lineage>
        <taxon>Bacteria</taxon>
        <taxon>Bacillati</taxon>
        <taxon>Bacillota</taxon>
        <taxon>Bacilli</taxon>
        <taxon>Lactobacillales</taxon>
        <taxon>Enterococcaceae</taxon>
        <taxon>Enterococcus</taxon>
    </lineage>
</organism>
<dbReference type="EMBL" id="ASWJ01000004">
    <property type="protein sequence ID" value="EOW84669.1"/>
    <property type="molecule type" value="Genomic_DNA"/>
</dbReference>
<proteinExistence type="predicted"/>
<dbReference type="Gene3D" id="1.10.10.10">
    <property type="entry name" value="Winged helix-like DNA-binding domain superfamily/Winged helix DNA-binding domain"/>
    <property type="match status" value="1"/>
</dbReference>
<dbReference type="InterPro" id="IPR000835">
    <property type="entry name" value="HTH_MarR-typ"/>
</dbReference>